<feature type="compositionally biased region" description="Basic and acidic residues" evidence="1">
    <location>
        <begin position="548"/>
        <end position="562"/>
    </location>
</feature>
<evidence type="ECO:0000313" key="3">
    <source>
        <dbReference type="Proteomes" id="UP000830375"/>
    </source>
</evidence>
<feature type="compositionally biased region" description="Low complexity" evidence="1">
    <location>
        <begin position="451"/>
        <end position="463"/>
    </location>
</feature>
<dbReference type="Proteomes" id="UP000830375">
    <property type="component" value="Unassembled WGS sequence"/>
</dbReference>
<evidence type="ECO:0000313" key="2">
    <source>
        <dbReference type="EMBL" id="KAI2649913.1"/>
    </source>
</evidence>
<feature type="compositionally biased region" description="Polar residues" evidence="1">
    <location>
        <begin position="492"/>
        <end position="501"/>
    </location>
</feature>
<keyword evidence="3" id="KW-1185">Reference proteome</keyword>
<feature type="compositionally biased region" description="Basic and acidic residues" evidence="1">
    <location>
        <begin position="511"/>
        <end position="541"/>
    </location>
</feature>
<protein>
    <submittedName>
        <fullName evidence="2">Protein FAM217B</fullName>
    </submittedName>
</protein>
<reference evidence="2 3" key="1">
    <citation type="submission" date="2022-01" db="EMBL/GenBank/DDBJ databases">
        <title>A high-quality chromosome-level genome assembly of rohu carp, Labeo rohita.</title>
        <authorList>
            <person name="Arick M.A. II"/>
            <person name="Hsu C.-Y."/>
            <person name="Magbanua Z."/>
            <person name="Pechanova O."/>
            <person name="Grover C."/>
            <person name="Miller E."/>
            <person name="Thrash A."/>
            <person name="Ezzel L."/>
            <person name="Alam S."/>
            <person name="Benzie J."/>
            <person name="Hamilton M."/>
            <person name="Karsi A."/>
            <person name="Lawrence M.L."/>
            <person name="Peterson D.G."/>
        </authorList>
    </citation>
    <scope>NUCLEOTIDE SEQUENCE [LARGE SCALE GENOMIC DNA]</scope>
    <source>
        <strain evidence="3">BAU-BD-2019</strain>
        <tissue evidence="2">Blood</tissue>
    </source>
</reference>
<organism evidence="2 3">
    <name type="scientific">Labeo rohita</name>
    <name type="common">Indian major carp</name>
    <name type="synonym">Cyprinus rohita</name>
    <dbReference type="NCBI Taxonomy" id="84645"/>
    <lineage>
        <taxon>Eukaryota</taxon>
        <taxon>Metazoa</taxon>
        <taxon>Chordata</taxon>
        <taxon>Craniata</taxon>
        <taxon>Vertebrata</taxon>
        <taxon>Euteleostomi</taxon>
        <taxon>Actinopterygii</taxon>
        <taxon>Neopterygii</taxon>
        <taxon>Teleostei</taxon>
        <taxon>Ostariophysi</taxon>
        <taxon>Cypriniformes</taxon>
        <taxon>Cyprinidae</taxon>
        <taxon>Labeoninae</taxon>
        <taxon>Labeonini</taxon>
        <taxon>Labeo</taxon>
    </lineage>
</organism>
<feature type="region of interest" description="Disordered" evidence="1">
    <location>
        <begin position="225"/>
        <end position="248"/>
    </location>
</feature>
<sequence length="595" mass="65799">MMLEHTKQQVNKSDRAAVVMHSNVARCVYALTNGTFWGKAESFKTAPVHFIVFNAMGPILQERTASATLKKVPVKEKVRMKNAENTGIVASNNKRGGNVNQNKKPLKKTVPLHPGQEKDPLPKAEIVQNGIKPKKAKSPTGKLRGTQGESDLRPPRPKLSCPEHGQERQKIQLEPQCGKDMVQSHVALEKSRRALSLPLAPQPVLQQFTSQKQVPDLESLRLMEHKEDDTDSASDLSDSERLPVLPSPCTPPQLNLRAEVINTMDLHPHIPGPRTVEIDEVSYSYPDFLPPPFNTWSLRQLAIFLNTEGKRAPRPKPVGQLEKYLERLLQLEWHQIQTIQAESGRHIVPIIRTRGHSASVLANGSRPRPHTAPPTRLSSPKSFRQGQRAFFSSITSPSSTQLSRPVCPHCHIRYPLCNGTCSSYAYQRHSRLSPLLERKAPPDTQKRSSSESRASTSENRTTSKNQHPVSPQAAKVHQKHMQAAGNVRRASQELNANGKSHSSVRKGKTTRSNEVDKQKDSPGAKCGGVDRRDPVGMKREGGGPGKKMVKDGPRAETGEVRLRSGTKRTVTDGCDAKVMSATKTTGKVKNALYAK</sequence>
<comment type="caution">
    <text evidence="2">The sequence shown here is derived from an EMBL/GenBank/DDBJ whole genome shotgun (WGS) entry which is preliminary data.</text>
</comment>
<dbReference type="PANTHER" id="PTHR22145">
    <property type="entry name" value="SI:CH211-266K22.6"/>
    <property type="match status" value="1"/>
</dbReference>
<gene>
    <name evidence="2" type="ORF">H4Q32_015968</name>
</gene>
<feature type="region of interest" description="Disordered" evidence="1">
    <location>
        <begin position="358"/>
        <end position="384"/>
    </location>
</feature>
<accession>A0ABQ8LGU6</accession>
<dbReference type="PANTHER" id="PTHR22145:SF2">
    <property type="entry name" value="SI:CH211-266K22.6"/>
    <property type="match status" value="1"/>
</dbReference>
<dbReference type="EMBL" id="JACTAM010000023">
    <property type="protein sequence ID" value="KAI2649913.1"/>
    <property type="molecule type" value="Genomic_DNA"/>
</dbReference>
<name>A0ABQ8LGU6_LABRO</name>
<evidence type="ECO:0000256" key="1">
    <source>
        <dbReference type="SAM" id="MobiDB-lite"/>
    </source>
</evidence>
<feature type="region of interest" description="Disordered" evidence="1">
    <location>
        <begin position="432"/>
        <end position="568"/>
    </location>
</feature>
<feature type="compositionally biased region" description="Basic and acidic residues" evidence="1">
    <location>
        <begin position="436"/>
        <end position="450"/>
    </location>
</feature>
<feature type="region of interest" description="Disordered" evidence="1">
    <location>
        <begin position="84"/>
        <end position="167"/>
    </location>
</feature>
<dbReference type="Pfam" id="PF15344">
    <property type="entry name" value="FAM217"/>
    <property type="match status" value="1"/>
</dbReference>
<dbReference type="InterPro" id="IPR029266">
    <property type="entry name" value="FAM217"/>
</dbReference>
<feature type="compositionally biased region" description="Polar residues" evidence="1">
    <location>
        <begin position="84"/>
        <end position="103"/>
    </location>
</feature>
<proteinExistence type="predicted"/>